<sequence>MGWTVLHHVDHEIIICLYLSPTKLFIDAQDLLPIPYVYEAELYSSYCSPSIHPTAYRP</sequence>
<dbReference type="AlphaFoldDB" id="A0A0F7SSH9"/>
<dbReference type="EMBL" id="LN483166">
    <property type="protein sequence ID" value="CED84416.1"/>
    <property type="molecule type" value="Genomic_DNA"/>
</dbReference>
<accession>A0A0F7SSH9</accession>
<protein>
    <submittedName>
        <fullName evidence="1">Uncharacterized protein</fullName>
    </submittedName>
</protein>
<name>A0A0F7SSH9_PHARH</name>
<evidence type="ECO:0000313" key="1">
    <source>
        <dbReference type="EMBL" id="CED84416.1"/>
    </source>
</evidence>
<proteinExistence type="predicted"/>
<organism evidence="1">
    <name type="scientific">Phaffia rhodozyma</name>
    <name type="common">Yeast</name>
    <name type="synonym">Xanthophyllomyces dendrorhous</name>
    <dbReference type="NCBI Taxonomy" id="264483"/>
    <lineage>
        <taxon>Eukaryota</taxon>
        <taxon>Fungi</taxon>
        <taxon>Dikarya</taxon>
        <taxon>Basidiomycota</taxon>
        <taxon>Agaricomycotina</taxon>
        <taxon>Tremellomycetes</taxon>
        <taxon>Cystofilobasidiales</taxon>
        <taxon>Mrakiaceae</taxon>
        <taxon>Phaffia</taxon>
    </lineage>
</organism>
<reference evidence="1" key="1">
    <citation type="submission" date="2014-08" db="EMBL/GenBank/DDBJ databases">
        <authorList>
            <person name="Sharma Rahul"/>
            <person name="Thines Marco"/>
        </authorList>
    </citation>
    <scope>NUCLEOTIDE SEQUENCE</scope>
</reference>